<feature type="transmembrane region" description="Helical" evidence="19">
    <location>
        <begin position="763"/>
        <end position="782"/>
    </location>
</feature>
<dbReference type="SUPFAM" id="SSF55486">
    <property type="entry name" value="Metalloproteases ('zincins'), catalytic domain"/>
    <property type="match status" value="1"/>
</dbReference>
<keyword evidence="10 16" id="KW-0482">Metalloprotease</keyword>
<dbReference type="GeneID" id="39986184"/>
<feature type="compositionally biased region" description="Polar residues" evidence="18">
    <location>
        <begin position="599"/>
        <end position="619"/>
    </location>
</feature>
<dbReference type="EMBL" id="NBCO01000017">
    <property type="protein sequence ID" value="ORC88453.1"/>
    <property type="molecule type" value="Genomic_DNA"/>
</dbReference>
<evidence type="ECO:0000256" key="17">
    <source>
        <dbReference type="RuleBase" id="RU366077"/>
    </source>
</evidence>
<comment type="catalytic activity">
    <reaction evidence="1">
        <text>Preference for hydrophobic residues at P1 and P1' and basic residues at P2' and P3'. A model nonapeptide is cleaved at -Ala-Tyr-|-Leu-Lys-Lys-.</text>
        <dbReference type="EC" id="3.4.24.36"/>
    </reaction>
</comment>
<feature type="active site" evidence="15">
    <location>
        <position position="213"/>
    </location>
</feature>
<keyword evidence="14" id="KW-0325">Glycoprotein</keyword>
<keyword evidence="7 17" id="KW-0378">Hydrolase</keyword>
<evidence type="ECO:0000256" key="4">
    <source>
        <dbReference type="ARBA" id="ARBA00022670"/>
    </source>
</evidence>
<organism evidence="20 21">
    <name type="scientific">Trypanosoma theileri</name>
    <dbReference type="NCBI Taxonomy" id="67003"/>
    <lineage>
        <taxon>Eukaryota</taxon>
        <taxon>Discoba</taxon>
        <taxon>Euglenozoa</taxon>
        <taxon>Kinetoplastea</taxon>
        <taxon>Metakinetoplastina</taxon>
        <taxon>Trypanosomatida</taxon>
        <taxon>Trypanosomatidae</taxon>
        <taxon>Trypanosoma</taxon>
    </lineage>
</organism>
<comment type="similarity">
    <text evidence="3 17">Belongs to the peptidase M8 family.</text>
</comment>
<dbReference type="RefSeq" id="XP_028882519.1">
    <property type="nucleotide sequence ID" value="XM_029026404.1"/>
</dbReference>
<evidence type="ECO:0000256" key="13">
    <source>
        <dbReference type="ARBA" id="ARBA00023157"/>
    </source>
</evidence>
<dbReference type="Gene3D" id="3.90.132.10">
    <property type="entry name" value="Leishmanolysin , domain 2"/>
    <property type="match status" value="1"/>
</dbReference>
<feature type="signal peptide" evidence="17">
    <location>
        <begin position="1"/>
        <end position="25"/>
    </location>
</feature>
<evidence type="ECO:0000256" key="15">
    <source>
        <dbReference type="PIRSR" id="PIRSR601577-1"/>
    </source>
</evidence>
<dbReference type="GO" id="GO:0004222">
    <property type="term" value="F:metalloendopeptidase activity"/>
    <property type="evidence" value="ECO:0007669"/>
    <property type="project" value="UniProtKB-UniRule"/>
</dbReference>
<evidence type="ECO:0000256" key="8">
    <source>
        <dbReference type="ARBA" id="ARBA00022833"/>
    </source>
</evidence>
<evidence type="ECO:0000313" key="20">
    <source>
        <dbReference type="EMBL" id="ORC88453.1"/>
    </source>
</evidence>
<feature type="region of interest" description="Disordered" evidence="18">
    <location>
        <begin position="559"/>
        <end position="749"/>
    </location>
</feature>
<keyword evidence="9" id="KW-0130">Cell adhesion</keyword>
<comment type="cofactor">
    <cofactor evidence="16 17">
        <name>Zn(2+)</name>
        <dbReference type="ChEBI" id="CHEBI:29105"/>
    </cofactor>
    <text evidence="16 17">Binds 1 zinc ion per subunit.</text>
</comment>
<dbReference type="GO" id="GO:0005737">
    <property type="term" value="C:cytoplasm"/>
    <property type="evidence" value="ECO:0007669"/>
    <property type="project" value="TreeGrafter"/>
</dbReference>
<dbReference type="GO" id="GO:0007155">
    <property type="term" value="P:cell adhesion"/>
    <property type="evidence" value="ECO:0007669"/>
    <property type="project" value="UniProtKB-KW"/>
</dbReference>
<evidence type="ECO:0000256" key="1">
    <source>
        <dbReference type="ARBA" id="ARBA00001249"/>
    </source>
</evidence>
<dbReference type="InterPro" id="IPR001577">
    <property type="entry name" value="Peptidase_M8"/>
</dbReference>
<dbReference type="Pfam" id="PF01457">
    <property type="entry name" value="Peptidase_M8"/>
    <property type="match status" value="1"/>
</dbReference>
<feature type="chain" id="PRO_5023979291" description="Leishmanolysin-like peptidase" evidence="17">
    <location>
        <begin position="26"/>
        <end position="783"/>
    </location>
</feature>
<gene>
    <name evidence="20" type="ORF">TM35_000173250</name>
</gene>
<dbReference type="Gene3D" id="2.10.55.10">
    <property type="entry name" value="Leishmanolysin domain 3"/>
    <property type="match status" value="1"/>
</dbReference>
<comment type="subcellular location">
    <subcellularLocation>
        <location evidence="2">Membrane</location>
    </subcellularLocation>
</comment>
<feature type="compositionally biased region" description="Low complexity" evidence="18">
    <location>
        <begin position="684"/>
        <end position="701"/>
    </location>
</feature>
<feature type="binding site" evidence="16">
    <location>
        <position position="292"/>
    </location>
    <ligand>
        <name>Zn(2+)</name>
        <dbReference type="ChEBI" id="CHEBI:29105"/>
        <note>catalytic</note>
    </ligand>
</feature>
<evidence type="ECO:0000256" key="7">
    <source>
        <dbReference type="ARBA" id="ARBA00022801"/>
    </source>
</evidence>
<dbReference type="OrthoDB" id="527990at2759"/>
<keyword evidence="11 19" id="KW-0472">Membrane</keyword>
<feature type="binding site" evidence="16">
    <location>
        <position position="212"/>
    </location>
    <ligand>
        <name>Zn(2+)</name>
        <dbReference type="ChEBI" id="CHEBI:29105"/>
        <note>catalytic</note>
    </ligand>
</feature>
<evidence type="ECO:0000256" key="18">
    <source>
        <dbReference type="SAM" id="MobiDB-lite"/>
    </source>
</evidence>
<feature type="compositionally biased region" description="Polar residues" evidence="18">
    <location>
        <begin position="574"/>
        <end position="583"/>
    </location>
</feature>
<dbReference type="AlphaFoldDB" id="A0A1X0NVE0"/>
<keyword evidence="4 17" id="KW-0645">Protease</keyword>
<sequence length="783" mass="85819">MEKHSMRHLLWAVLFLLYCSCGCLAAVVQQLPQKGESGLQAYTVSTDTNVRTENWQPIRIGVYTKYVEDAVKYCEENKDLDFEHGVDFDDVCDKGGQMMTTDKKDTLLNKVLPKAIKLHTDRLKVERVEGSPKKPNVDVENIPQKCKYFKEDSVNLQESPDVDFMIFVHLSAFTEKVEICTQDGQKRPTSAVISFIPEEIEATRKYIRLTAHEIAHGLGFQHKVMEDQKMVKTRDSGLLRESRRSGGRQFYMVISKKTVEMMEKHYKCEDSEKNKVNGLYLEQKGNEETRLHWERLIAKDELMSPYTGEPTGMYYTVLTLAVFADMKFYEVNFSMAEPMSWGNQSGCEFLQGEKVTTKTDYPNVFCKKEEKTETKILQCTSDRFALGMCSTKKSREGLPDGYRYFDDENYHFESNLMDGVPFIRPLMGTACEGGNPSLMPGSVLGPDSRCLTADGLVLRDSKSTALTIAGVCAKVKCEDDKKVSVQLKQDGGNNWHDCSQAGKSINLVNLDSSTFSSGSIKCPKYEEVCTGLPKTESTKIKFYNGTGGTAMYEVDANDDEQSKKGEKATEGHNRVQNSDSSSDAVKKDGGGVPAVVLPTPNTVGQQEAKNQVVSKATSQKNRESGKDQSNDLPSVGPAGSGIDSAGSANNNAVGSNRGNASSGQQRMGKIKESESTVIDAEVQPGLGSSSSLPAADAPSTSNPNGNDNTVQSTNTINAADGRSSGTGNNGALNGTKLTEDKMKKETPNHTNIMGMLGPDSSIMVSYMAPLALLVCVVGFVMVP</sequence>
<keyword evidence="19" id="KW-1133">Transmembrane helix</keyword>
<evidence type="ECO:0000256" key="12">
    <source>
        <dbReference type="ARBA" id="ARBA00023145"/>
    </source>
</evidence>
<keyword evidence="8 16" id="KW-0862">Zinc</keyword>
<feature type="compositionally biased region" description="Basic and acidic residues" evidence="18">
    <location>
        <begin position="737"/>
        <end position="747"/>
    </location>
</feature>
<dbReference type="PANTHER" id="PTHR10942">
    <property type="entry name" value="LEISHMANOLYSIN-LIKE PEPTIDASE"/>
    <property type="match status" value="1"/>
</dbReference>
<keyword evidence="12" id="KW-0865">Zymogen</keyword>
<keyword evidence="6 17" id="KW-0732">Signal</keyword>
<evidence type="ECO:0000256" key="2">
    <source>
        <dbReference type="ARBA" id="ARBA00004370"/>
    </source>
</evidence>
<reference evidence="20 21" key="1">
    <citation type="submission" date="2017-03" db="EMBL/GenBank/DDBJ databases">
        <title>An alternative strategy for trypanosome survival in the mammalian bloodstream revealed through genome and transcriptome analysis of the ubiquitous bovine parasite Trypanosoma (Megatrypanum) theileri.</title>
        <authorList>
            <person name="Kelly S."/>
            <person name="Ivens A."/>
            <person name="Mott A."/>
            <person name="O'Neill E."/>
            <person name="Emms D."/>
            <person name="Macleod O."/>
            <person name="Voorheis P."/>
            <person name="Matthews J."/>
            <person name="Matthews K."/>
            <person name="Carrington M."/>
        </authorList>
    </citation>
    <scope>NUCLEOTIDE SEQUENCE [LARGE SCALE GENOMIC DNA]</scope>
    <source>
        <strain evidence="20">Edinburgh</strain>
    </source>
</reference>
<protein>
    <recommendedName>
        <fullName evidence="17">Leishmanolysin-like peptidase</fullName>
        <ecNumber evidence="17">3.4.24.-</ecNumber>
    </recommendedName>
</protein>
<evidence type="ECO:0000256" key="5">
    <source>
        <dbReference type="ARBA" id="ARBA00022723"/>
    </source>
</evidence>
<evidence type="ECO:0000256" key="6">
    <source>
        <dbReference type="ARBA" id="ARBA00022729"/>
    </source>
</evidence>
<accession>A0A1X0NVE0</accession>
<dbReference type="GO" id="GO:0016020">
    <property type="term" value="C:membrane"/>
    <property type="evidence" value="ECO:0007669"/>
    <property type="project" value="UniProtKB-SubCell"/>
</dbReference>
<proteinExistence type="inferred from homology"/>
<feature type="compositionally biased region" description="Basic and acidic residues" evidence="18">
    <location>
        <begin position="620"/>
        <end position="629"/>
    </location>
</feature>
<dbReference type="Gene3D" id="2.30.34.10">
    <property type="entry name" value="Leishmanolysin domain 4"/>
    <property type="match status" value="1"/>
</dbReference>
<evidence type="ECO:0000256" key="3">
    <source>
        <dbReference type="ARBA" id="ARBA00005860"/>
    </source>
</evidence>
<keyword evidence="5 16" id="KW-0479">Metal-binding</keyword>
<name>A0A1X0NVE0_9TRYP</name>
<dbReference type="PRINTS" id="PR00782">
    <property type="entry name" value="LSHMANOLYSIN"/>
</dbReference>
<evidence type="ECO:0000256" key="14">
    <source>
        <dbReference type="ARBA" id="ARBA00023180"/>
    </source>
</evidence>
<feature type="binding site" evidence="16">
    <location>
        <position position="216"/>
    </location>
    <ligand>
        <name>Zn(2+)</name>
        <dbReference type="ChEBI" id="CHEBI:29105"/>
        <note>catalytic</note>
    </ligand>
</feature>
<feature type="compositionally biased region" description="Basic and acidic residues" evidence="18">
    <location>
        <begin position="560"/>
        <end position="573"/>
    </location>
</feature>
<keyword evidence="19" id="KW-0812">Transmembrane</keyword>
<keyword evidence="13" id="KW-1015">Disulfide bond</keyword>
<evidence type="ECO:0000256" key="11">
    <source>
        <dbReference type="ARBA" id="ARBA00023136"/>
    </source>
</evidence>
<dbReference type="EC" id="3.4.24.-" evidence="17"/>
<evidence type="ECO:0000256" key="19">
    <source>
        <dbReference type="SAM" id="Phobius"/>
    </source>
</evidence>
<evidence type="ECO:0000256" key="10">
    <source>
        <dbReference type="ARBA" id="ARBA00023049"/>
    </source>
</evidence>
<feature type="compositionally biased region" description="Low complexity" evidence="18">
    <location>
        <begin position="644"/>
        <end position="663"/>
    </location>
</feature>
<dbReference type="PANTHER" id="PTHR10942:SF0">
    <property type="entry name" value="LEISHMANOLYSIN-LIKE PEPTIDASE"/>
    <property type="match status" value="1"/>
</dbReference>
<comment type="caution">
    <text evidence="20">The sequence shown here is derived from an EMBL/GenBank/DDBJ whole genome shotgun (WGS) entry which is preliminary data.</text>
</comment>
<evidence type="ECO:0000256" key="9">
    <source>
        <dbReference type="ARBA" id="ARBA00022889"/>
    </source>
</evidence>
<dbReference type="GO" id="GO:0046872">
    <property type="term" value="F:metal ion binding"/>
    <property type="evidence" value="ECO:0007669"/>
    <property type="project" value="UniProtKB-KW"/>
</dbReference>
<dbReference type="Proteomes" id="UP000192257">
    <property type="component" value="Unassembled WGS sequence"/>
</dbReference>
<dbReference type="Gene3D" id="3.10.170.20">
    <property type="match status" value="1"/>
</dbReference>
<dbReference type="GO" id="GO:0006508">
    <property type="term" value="P:proteolysis"/>
    <property type="evidence" value="ECO:0007669"/>
    <property type="project" value="UniProtKB-KW"/>
</dbReference>
<feature type="compositionally biased region" description="Polar residues" evidence="18">
    <location>
        <begin position="702"/>
        <end position="736"/>
    </location>
</feature>
<keyword evidence="21" id="KW-1185">Reference proteome</keyword>
<evidence type="ECO:0000313" key="21">
    <source>
        <dbReference type="Proteomes" id="UP000192257"/>
    </source>
</evidence>
<dbReference type="VEuPathDB" id="TriTrypDB:TM35_000173250"/>
<evidence type="ECO:0000256" key="16">
    <source>
        <dbReference type="PIRSR" id="PIRSR601577-2"/>
    </source>
</evidence>